<gene>
    <name evidence="1" type="ORF">P153DRAFT_286100</name>
</gene>
<keyword evidence="2" id="KW-1185">Reference proteome</keyword>
<evidence type="ECO:0000313" key="1">
    <source>
        <dbReference type="EMBL" id="KAF2131248.1"/>
    </source>
</evidence>
<dbReference type="AlphaFoldDB" id="A0A6A6AJG1"/>
<dbReference type="EMBL" id="ML977502">
    <property type="protein sequence ID" value="KAF2131248.1"/>
    <property type="molecule type" value="Genomic_DNA"/>
</dbReference>
<feature type="non-terminal residue" evidence="1">
    <location>
        <position position="190"/>
    </location>
</feature>
<accession>A0A6A6AJG1</accession>
<dbReference type="Proteomes" id="UP000799771">
    <property type="component" value="Unassembled WGS sequence"/>
</dbReference>
<sequence>MPDLYHIPLGDLSGEAALAVGGIHVPLDTDHHQSHSAGLVPPLHHQPNTSTAHVVDSFEAEWNRMLNEICVAPVLPSLESKDDQKGNNATIQKFYEGRPTCKCCINWVEKQPEQVPEEAQEKYDGVAIRVYHGKDHSKETLGGLKTISPLWLLIQSPIILKALEPIFQKIGRVGTAKGSVMVNAPFSDLF</sequence>
<protein>
    <submittedName>
        <fullName evidence="1">Uncharacterized protein</fullName>
    </submittedName>
</protein>
<name>A0A6A6AJG1_9PLEO</name>
<dbReference type="OrthoDB" id="10042665at2759"/>
<organism evidence="1 2">
    <name type="scientific">Dothidotthia symphoricarpi CBS 119687</name>
    <dbReference type="NCBI Taxonomy" id="1392245"/>
    <lineage>
        <taxon>Eukaryota</taxon>
        <taxon>Fungi</taxon>
        <taxon>Dikarya</taxon>
        <taxon>Ascomycota</taxon>
        <taxon>Pezizomycotina</taxon>
        <taxon>Dothideomycetes</taxon>
        <taxon>Pleosporomycetidae</taxon>
        <taxon>Pleosporales</taxon>
        <taxon>Dothidotthiaceae</taxon>
        <taxon>Dothidotthia</taxon>
    </lineage>
</organism>
<dbReference type="GeneID" id="54403874"/>
<evidence type="ECO:0000313" key="2">
    <source>
        <dbReference type="Proteomes" id="UP000799771"/>
    </source>
</evidence>
<reference evidence="1" key="1">
    <citation type="journal article" date="2020" name="Stud. Mycol.">
        <title>101 Dothideomycetes genomes: a test case for predicting lifestyles and emergence of pathogens.</title>
        <authorList>
            <person name="Haridas S."/>
            <person name="Albert R."/>
            <person name="Binder M."/>
            <person name="Bloem J."/>
            <person name="Labutti K."/>
            <person name="Salamov A."/>
            <person name="Andreopoulos B."/>
            <person name="Baker S."/>
            <person name="Barry K."/>
            <person name="Bills G."/>
            <person name="Bluhm B."/>
            <person name="Cannon C."/>
            <person name="Castanera R."/>
            <person name="Culley D."/>
            <person name="Daum C."/>
            <person name="Ezra D."/>
            <person name="Gonzalez J."/>
            <person name="Henrissat B."/>
            <person name="Kuo A."/>
            <person name="Liang C."/>
            <person name="Lipzen A."/>
            <person name="Lutzoni F."/>
            <person name="Magnuson J."/>
            <person name="Mondo S."/>
            <person name="Nolan M."/>
            <person name="Ohm R."/>
            <person name="Pangilinan J."/>
            <person name="Park H.-J."/>
            <person name="Ramirez L."/>
            <person name="Alfaro M."/>
            <person name="Sun H."/>
            <person name="Tritt A."/>
            <person name="Yoshinaga Y."/>
            <person name="Zwiers L.-H."/>
            <person name="Turgeon B."/>
            <person name="Goodwin S."/>
            <person name="Spatafora J."/>
            <person name="Crous P."/>
            <person name="Grigoriev I."/>
        </authorList>
    </citation>
    <scope>NUCLEOTIDE SEQUENCE</scope>
    <source>
        <strain evidence="1">CBS 119687</strain>
    </source>
</reference>
<dbReference type="RefSeq" id="XP_033525635.1">
    <property type="nucleotide sequence ID" value="XM_033663442.1"/>
</dbReference>
<proteinExistence type="predicted"/>